<dbReference type="EMBL" id="JASPKY010000050">
    <property type="protein sequence ID" value="KAK9745289.1"/>
    <property type="molecule type" value="Genomic_DNA"/>
</dbReference>
<evidence type="ECO:0000259" key="7">
    <source>
        <dbReference type="Pfam" id="PF23411"/>
    </source>
</evidence>
<dbReference type="SUPFAM" id="SSF48371">
    <property type="entry name" value="ARM repeat"/>
    <property type="match status" value="1"/>
</dbReference>
<keyword evidence="4" id="KW-0458">Lysosome</keyword>
<dbReference type="Pfam" id="PF23411">
    <property type="entry name" value="Beta-prop_Vps41"/>
    <property type="match status" value="1"/>
</dbReference>
<dbReference type="Gene3D" id="2.130.10.10">
    <property type="entry name" value="YVTN repeat-like/Quinoprotein amine dehydrogenase"/>
    <property type="match status" value="1"/>
</dbReference>
<feature type="repeat" description="CHCR" evidence="5">
    <location>
        <begin position="563"/>
        <end position="716"/>
    </location>
</feature>
<gene>
    <name evidence="8" type="ORF">QE152_g7050</name>
</gene>
<dbReference type="InterPro" id="IPR016024">
    <property type="entry name" value="ARM-type_fold"/>
</dbReference>
<dbReference type="GO" id="GO:0009267">
    <property type="term" value="P:cellular response to starvation"/>
    <property type="evidence" value="ECO:0007669"/>
    <property type="project" value="TreeGrafter"/>
</dbReference>
<proteinExistence type="predicted"/>
<evidence type="ECO:0000256" key="3">
    <source>
        <dbReference type="ARBA" id="ARBA00022927"/>
    </source>
</evidence>
<evidence type="ECO:0000256" key="4">
    <source>
        <dbReference type="ARBA" id="ARBA00023228"/>
    </source>
</evidence>
<name>A0AAW1MEQ7_POPJA</name>
<dbReference type="FunFam" id="2.130.10.10:FF:001204">
    <property type="entry name" value="Vacuolar protein sorting-associated protein 41 homolog"/>
    <property type="match status" value="1"/>
</dbReference>
<dbReference type="PANTHER" id="PTHR12616">
    <property type="entry name" value="VACUOLAR PROTEIN SORTING VPS41"/>
    <property type="match status" value="1"/>
</dbReference>
<dbReference type="InterPro" id="IPR011990">
    <property type="entry name" value="TPR-like_helical_dom_sf"/>
</dbReference>
<dbReference type="GO" id="GO:0034058">
    <property type="term" value="P:endosomal vesicle fusion"/>
    <property type="evidence" value="ECO:0007669"/>
    <property type="project" value="TreeGrafter"/>
</dbReference>
<evidence type="ECO:0000313" key="9">
    <source>
        <dbReference type="Proteomes" id="UP001458880"/>
    </source>
</evidence>
<dbReference type="AlphaFoldDB" id="A0AAW1MEQ7"/>
<dbReference type="InterPro" id="IPR057780">
    <property type="entry name" value="Beta-prop_Vps41"/>
</dbReference>
<dbReference type="GO" id="GO:0030897">
    <property type="term" value="C:HOPS complex"/>
    <property type="evidence" value="ECO:0007669"/>
    <property type="project" value="TreeGrafter"/>
</dbReference>
<organism evidence="8 9">
    <name type="scientific">Popillia japonica</name>
    <name type="common">Japanese beetle</name>
    <dbReference type="NCBI Taxonomy" id="7064"/>
    <lineage>
        <taxon>Eukaryota</taxon>
        <taxon>Metazoa</taxon>
        <taxon>Ecdysozoa</taxon>
        <taxon>Arthropoda</taxon>
        <taxon>Hexapoda</taxon>
        <taxon>Insecta</taxon>
        <taxon>Pterygota</taxon>
        <taxon>Neoptera</taxon>
        <taxon>Endopterygota</taxon>
        <taxon>Coleoptera</taxon>
        <taxon>Polyphaga</taxon>
        <taxon>Scarabaeiformia</taxon>
        <taxon>Scarabaeidae</taxon>
        <taxon>Rutelinae</taxon>
        <taxon>Popillia</taxon>
    </lineage>
</organism>
<evidence type="ECO:0000313" key="8">
    <source>
        <dbReference type="EMBL" id="KAK9745289.1"/>
    </source>
</evidence>
<dbReference type="InterPro" id="IPR000547">
    <property type="entry name" value="Clathrin_H-chain/VPS_repeat"/>
</dbReference>
<keyword evidence="9" id="KW-1185">Reference proteome</keyword>
<dbReference type="GO" id="GO:0005764">
    <property type="term" value="C:lysosome"/>
    <property type="evidence" value="ECO:0007669"/>
    <property type="project" value="UniProtKB-SubCell"/>
</dbReference>
<dbReference type="GO" id="GO:0016236">
    <property type="term" value="P:macroautophagy"/>
    <property type="evidence" value="ECO:0007669"/>
    <property type="project" value="TreeGrafter"/>
</dbReference>
<comment type="caution">
    <text evidence="8">The sequence shown here is derived from an EMBL/GenBank/DDBJ whole genome shotgun (WGS) entry which is preliminary data.</text>
</comment>
<dbReference type="SMART" id="SM00320">
    <property type="entry name" value="WD40"/>
    <property type="match status" value="1"/>
</dbReference>
<evidence type="ECO:0000256" key="6">
    <source>
        <dbReference type="SAM" id="MobiDB-lite"/>
    </source>
</evidence>
<sequence>MSEPSTNESPSNDLASPDEDDDEPKLKYVRISNDLHNILLNDAAKCIAVHPKFICLGTDWGVIHILDHQGNSIKENELRVHTVAVNQISIDSKGDHIASCSDDGKVFIHGLYSKENQLINIGRLVKTIALDPQYYKPGSNKRFITGDDKLTLHEKTFLGRSKSTVLCLSEGLVRSLAWGENFIAWSSDIGVRVYDINARCSLGLIKWEDRPGISIKKFKCNLRWADNRTLLIGWVDMVRICIIRKRSTNELGNRELSEYLVDPISAFRTEFYISGIAPLNHQLILLGFPKELDENQRSLHPELHIVKYKDNDYTEIYADSLSLRGYQQYNVNDYHLDALIEENRFFIVAPKDIVVASLFDVDDRIQWLMEQQKFKDALNVILDANKNEVKRFTKEVVGIAYLDHLLEKSDYKSAGQLCYKIFGQNKKLWEEEIFKFATVHQLRAVSAYIPQSPENRLDKQIYEMVLYEYLVLDSQGFLNLGFLNLVKEWDPSLYNIYAVTNAVLEHIIVTDTDKLIYFEALAILYSHDKKYDKCLATYLKMKHKDVFNFIRKHKLYGVVCDMLIELMNLDHEQAVTLLLEKNNINSDIVVDKLKNHELHLYRYLDAYVKKNPSGQYHGHLVKLYAIYDRDKLLPFLNKSDHYPIQEALDICRKAKFYPEMVHLLDRIGDTKEALGLIMNELKDMQKAILFCQEHNDADLWNDLIQHSINKPECITFLLRNIGNYIDPTILINKIKTGENIPDLKNSLVKMLCDYSLQVAIKEGCKKILTADYFELHNRLVARQQKGIHISDEMVCCACHRQVIIQDINRMHDIIVYYCKHSFHKKCLPDNHDFTNCAICYPVKKK</sequence>
<dbReference type="InterPro" id="IPR036322">
    <property type="entry name" value="WD40_repeat_dom_sf"/>
</dbReference>
<accession>A0AAW1MEQ7</accession>
<protein>
    <recommendedName>
        <fullName evidence="7">Vps41 beta-propeller domain-containing protein</fullName>
    </recommendedName>
</protein>
<dbReference type="SUPFAM" id="SSF50978">
    <property type="entry name" value="WD40 repeat-like"/>
    <property type="match status" value="1"/>
</dbReference>
<dbReference type="InterPro" id="IPR001680">
    <property type="entry name" value="WD40_rpt"/>
</dbReference>
<dbReference type="InterPro" id="IPR015943">
    <property type="entry name" value="WD40/YVTN_repeat-like_dom_sf"/>
</dbReference>
<dbReference type="GO" id="GO:0005770">
    <property type="term" value="C:late endosome"/>
    <property type="evidence" value="ECO:0007669"/>
    <property type="project" value="TreeGrafter"/>
</dbReference>
<feature type="compositionally biased region" description="Polar residues" evidence="6">
    <location>
        <begin position="1"/>
        <end position="14"/>
    </location>
</feature>
<keyword evidence="2" id="KW-0813">Transport</keyword>
<dbReference type="SMART" id="SM00299">
    <property type="entry name" value="CLH"/>
    <property type="match status" value="1"/>
</dbReference>
<evidence type="ECO:0000256" key="1">
    <source>
        <dbReference type="ARBA" id="ARBA00004371"/>
    </source>
</evidence>
<comment type="subcellular location">
    <subcellularLocation>
        <location evidence="1">Lysosome</location>
    </subcellularLocation>
</comment>
<dbReference type="InterPro" id="IPR045111">
    <property type="entry name" value="Vps41/Vps8"/>
</dbReference>
<dbReference type="Pfam" id="PF23556">
    <property type="entry name" value="TPR_Vps41"/>
    <property type="match status" value="1"/>
</dbReference>
<dbReference type="PROSITE" id="PS50236">
    <property type="entry name" value="CHCR"/>
    <property type="match status" value="1"/>
</dbReference>
<evidence type="ECO:0000256" key="2">
    <source>
        <dbReference type="ARBA" id="ARBA00022448"/>
    </source>
</evidence>
<dbReference type="PANTHER" id="PTHR12616:SF1">
    <property type="entry name" value="VACUOLAR PROTEIN SORTING-ASSOCIATED PROTEIN 41 HOMOLOG"/>
    <property type="match status" value="1"/>
</dbReference>
<dbReference type="Gene3D" id="1.25.40.10">
    <property type="entry name" value="Tetratricopeptide repeat domain"/>
    <property type="match status" value="1"/>
</dbReference>
<dbReference type="GO" id="GO:0006623">
    <property type="term" value="P:protein targeting to vacuole"/>
    <property type="evidence" value="ECO:0007669"/>
    <property type="project" value="InterPro"/>
</dbReference>
<feature type="region of interest" description="Disordered" evidence="6">
    <location>
        <begin position="1"/>
        <end position="23"/>
    </location>
</feature>
<reference evidence="8 9" key="1">
    <citation type="journal article" date="2024" name="BMC Genomics">
        <title>De novo assembly and annotation of Popillia japonica's genome with initial clues to its potential as an invasive pest.</title>
        <authorList>
            <person name="Cucini C."/>
            <person name="Boschi S."/>
            <person name="Funari R."/>
            <person name="Cardaioli E."/>
            <person name="Iannotti N."/>
            <person name="Marturano G."/>
            <person name="Paoli F."/>
            <person name="Bruttini M."/>
            <person name="Carapelli A."/>
            <person name="Frati F."/>
            <person name="Nardi F."/>
        </authorList>
    </citation>
    <scope>NUCLEOTIDE SEQUENCE [LARGE SCALE GENOMIC DNA]</scope>
    <source>
        <strain evidence="8">DMR45628</strain>
    </source>
</reference>
<feature type="domain" description="Vps41 beta-propeller" evidence="7">
    <location>
        <begin position="26"/>
        <end position="356"/>
    </location>
</feature>
<keyword evidence="3" id="KW-0653">Protein transport</keyword>
<evidence type="ECO:0000256" key="5">
    <source>
        <dbReference type="PROSITE-ProRule" id="PRU01006"/>
    </source>
</evidence>
<dbReference type="Proteomes" id="UP001458880">
    <property type="component" value="Unassembled WGS sequence"/>
</dbReference>